<keyword evidence="3" id="KW-1185">Reference proteome</keyword>
<accession>A0A9N8HC60</accession>
<organism evidence="2 3">
    <name type="scientific">Seminavis robusta</name>
    <dbReference type="NCBI Taxonomy" id="568900"/>
    <lineage>
        <taxon>Eukaryota</taxon>
        <taxon>Sar</taxon>
        <taxon>Stramenopiles</taxon>
        <taxon>Ochrophyta</taxon>
        <taxon>Bacillariophyta</taxon>
        <taxon>Bacillariophyceae</taxon>
        <taxon>Bacillariophycidae</taxon>
        <taxon>Naviculales</taxon>
        <taxon>Naviculaceae</taxon>
        <taxon>Seminavis</taxon>
    </lineage>
</organism>
<evidence type="ECO:0000313" key="2">
    <source>
        <dbReference type="EMBL" id="CAB9507432.1"/>
    </source>
</evidence>
<dbReference type="AlphaFoldDB" id="A0A9N8HC60"/>
<gene>
    <name evidence="2" type="ORF">SEMRO_306_G113040.1</name>
</gene>
<proteinExistence type="predicted"/>
<reference evidence="2" key="1">
    <citation type="submission" date="2020-06" db="EMBL/GenBank/DDBJ databases">
        <authorList>
            <consortium name="Plant Systems Biology data submission"/>
        </authorList>
    </citation>
    <scope>NUCLEOTIDE SEQUENCE</scope>
    <source>
        <strain evidence="2">D6</strain>
    </source>
</reference>
<sequence length="260" mass="28430">MSSSFRQDDDQLSPAISQADVWSSPPVIIQIANSLKDDGEKKEINLIPTLGHNTRNRSEPNIASVYWLPREFSINTPEFRTKTLSPYFAEASRAAGFVKGNSQHHGHTPCSPENITTLTTNLPEIQRQIGQNVMEQHAACAITQHDSETMDDTSDTTDEDDAAFQNGDLREAAELARQDRIKATLRLPGALFASVSPLVGDILEQVNSVESHDALFEGLHNLHAKVMRISQKEANPIGVVEGGSTHGPPAISTKKNSNKD</sequence>
<dbReference type="Proteomes" id="UP001153069">
    <property type="component" value="Unassembled WGS sequence"/>
</dbReference>
<name>A0A9N8HC60_9STRA</name>
<evidence type="ECO:0000313" key="3">
    <source>
        <dbReference type="Proteomes" id="UP001153069"/>
    </source>
</evidence>
<comment type="caution">
    <text evidence="2">The sequence shown here is derived from an EMBL/GenBank/DDBJ whole genome shotgun (WGS) entry which is preliminary data.</text>
</comment>
<feature type="region of interest" description="Disordered" evidence="1">
    <location>
        <begin position="239"/>
        <end position="260"/>
    </location>
</feature>
<protein>
    <submittedName>
        <fullName evidence="2">Uncharacterized protein</fullName>
    </submittedName>
</protein>
<evidence type="ECO:0000256" key="1">
    <source>
        <dbReference type="SAM" id="MobiDB-lite"/>
    </source>
</evidence>
<dbReference type="EMBL" id="CAICTM010000305">
    <property type="protein sequence ID" value="CAB9507432.1"/>
    <property type="molecule type" value="Genomic_DNA"/>
</dbReference>